<feature type="non-terminal residue" evidence="1">
    <location>
        <position position="38"/>
    </location>
</feature>
<evidence type="ECO:0000313" key="2">
    <source>
        <dbReference type="Proteomes" id="UP000244334"/>
    </source>
</evidence>
<sequence length="38" mass="4159">MAQFLFEFSFSWAMFNANTVGKKTAFEVLGTVAVALSP</sequence>
<organism evidence="1 2">
    <name type="scientific">Candidatus Erwinia dacicola</name>
    <dbReference type="NCBI Taxonomy" id="252393"/>
    <lineage>
        <taxon>Bacteria</taxon>
        <taxon>Pseudomonadati</taxon>
        <taxon>Pseudomonadota</taxon>
        <taxon>Gammaproteobacteria</taxon>
        <taxon>Enterobacterales</taxon>
        <taxon>Erwiniaceae</taxon>
        <taxon>Erwinia</taxon>
    </lineage>
</organism>
<evidence type="ECO:0000313" key="1">
    <source>
        <dbReference type="EMBL" id="RAP69578.1"/>
    </source>
</evidence>
<protein>
    <submittedName>
        <fullName evidence="1">Uncharacterized protein</fullName>
    </submittedName>
</protein>
<dbReference type="AlphaFoldDB" id="A0A328TGQ0"/>
<dbReference type="EMBL" id="LJAM02000690">
    <property type="protein sequence ID" value="RAP69578.1"/>
    <property type="molecule type" value="Genomic_DNA"/>
</dbReference>
<keyword evidence="2" id="KW-1185">Reference proteome</keyword>
<comment type="caution">
    <text evidence="1">The sequence shown here is derived from an EMBL/GenBank/DDBJ whole genome shotgun (WGS) entry which is preliminary data.</text>
</comment>
<proteinExistence type="predicted"/>
<gene>
    <name evidence="1" type="ORF">ACZ87_03634</name>
</gene>
<accession>A0A328TGQ0</accession>
<name>A0A328TGQ0_9GAMM</name>
<reference evidence="1" key="1">
    <citation type="submission" date="2018-04" db="EMBL/GenBank/DDBJ databases">
        <title>Genomes of the Obligate Erwinia dacicola and Facultative Enterobacter sp. OLF Endosymbionts of the Olive Fruit fly, Bactrocera oleae.</title>
        <authorList>
            <person name="Estes A.M."/>
            <person name="Hearn D.J."/>
            <person name="Agarwal S."/>
            <person name="Pierson E.A."/>
            <person name="Dunning-Hotopp J.C."/>
        </authorList>
    </citation>
    <scope>NUCLEOTIDE SEQUENCE [LARGE SCALE GENOMIC DNA]</scope>
    <source>
        <strain evidence="1">Oroville</strain>
    </source>
</reference>
<dbReference type="Proteomes" id="UP000244334">
    <property type="component" value="Unassembled WGS sequence"/>
</dbReference>